<dbReference type="CDD" id="cd00051">
    <property type="entry name" value="EFh"/>
    <property type="match status" value="1"/>
</dbReference>
<feature type="transmembrane region" description="Helical" evidence="10">
    <location>
        <begin position="87"/>
        <end position="107"/>
    </location>
</feature>
<dbReference type="GO" id="GO:0012505">
    <property type="term" value="C:endomembrane system"/>
    <property type="evidence" value="ECO:0007669"/>
    <property type="project" value="UniProtKB-SubCell"/>
</dbReference>
<feature type="transmembrane region" description="Helical" evidence="10">
    <location>
        <begin position="490"/>
        <end position="509"/>
    </location>
</feature>
<dbReference type="InterPro" id="IPR044880">
    <property type="entry name" value="NCX_ion-bd_dom_sf"/>
</dbReference>
<feature type="region of interest" description="Disordered" evidence="9">
    <location>
        <begin position="404"/>
        <end position="475"/>
    </location>
</feature>
<evidence type="ECO:0000256" key="1">
    <source>
        <dbReference type="ARBA" id="ARBA00004127"/>
    </source>
</evidence>
<keyword evidence="2" id="KW-0813">Transport</keyword>
<feature type="transmembrane region" description="Helical" evidence="10">
    <location>
        <begin position="521"/>
        <end position="541"/>
    </location>
</feature>
<evidence type="ECO:0000256" key="7">
    <source>
        <dbReference type="ARBA" id="ARBA00023065"/>
    </source>
</evidence>
<evidence type="ECO:0000256" key="8">
    <source>
        <dbReference type="ARBA" id="ARBA00023136"/>
    </source>
</evidence>
<feature type="transmembrane region" description="Helical" evidence="10">
    <location>
        <begin position="616"/>
        <end position="636"/>
    </location>
</feature>
<feature type="transmembrane region" description="Helical" evidence="10">
    <location>
        <begin position="53"/>
        <end position="75"/>
    </location>
</feature>
<dbReference type="InterPro" id="IPR004713">
    <property type="entry name" value="CaH_exchang"/>
</dbReference>
<dbReference type="Proteomes" id="UP001489004">
    <property type="component" value="Unassembled WGS sequence"/>
</dbReference>
<keyword evidence="8 10" id="KW-0472">Membrane</keyword>
<dbReference type="GO" id="GO:0005774">
    <property type="term" value="C:vacuolar membrane"/>
    <property type="evidence" value="ECO:0007669"/>
    <property type="project" value="UniProtKB-ARBA"/>
</dbReference>
<dbReference type="InterPro" id="IPR002048">
    <property type="entry name" value="EF_hand_dom"/>
</dbReference>
<feature type="transmembrane region" description="Helical" evidence="10">
    <location>
        <begin position="588"/>
        <end position="609"/>
    </location>
</feature>
<keyword evidence="5" id="KW-0106">Calcium</keyword>
<dbReference type="Pfam" id="PF01699">
    <property type="entry name" value="Na_Ca_ex"/>
    <property type="match status" value="2"/>
</dbReference>
<keyword evidence="4 10" id="KW-0812">Transmembrane</keyword>
<dbReference type="SUPFAM" id="SSF47473">
    <property type="entry name" value="EF-hand"/>
    <property type="match status" value="1"/>
</dbReference>
<feature type="domain" description="EF-hand" evidence="11">
    <location>
        <begin position="280"/>
        <end position="315"/>
    </location>
</feature>
<dbReference type="GO" id="GO:0006874">
    <property type="term" value="P:intracellular calcium ion homeostasis"/>
    <property type="evidence" value="ECO:0007669"/>
    <property type="project" value="TreeGrafter"/>
</dbReference>
<keyword evidence="13" id="KW-1185">Reference proteome</keyword>
<keyword evidence="3" id="KW-0050">Antiport</keyword>
<evidence type="ECO:0000256" key="5">
    <source>
        <dbReference type="ARBA" id="ARBA00022837"/>
    </source>
</evidence>
<feature type="transmembrane region" description="Helical" evidence="10">
    <location>
        <begin position="562"/>
        <end position="582"/>
    </location>
</feature>
<evidence type="ECO:0000256" key="6">
    <source>
        <dbReference type="ARBA" id="ARBA00022989"/>
    </source>
</evidence>
<evidence type="ECO:0000256" key="9">
    <source>
        <dbReference type="SAM" id="MobiDB-lite"/>
    </source>
</evidence>
<sequence length="647" mass="69479">MHDCDETYGFLPCSSSVVGSLILMVMYGVCILKGANLLSDGSELLLEILDPGIIGGLVLPVIGALPEALIVGVAGLTASSEDAKQQVMVGIGTLAGSTIMLLTIVWAGGAYFGRCDRDAQGVAIDKKLTSKWDIRYTGVTTDRFTPYNAGIMLCTLPLYLIIQVPAFLGHKTDPKISLAGCVICLFSVGLYCASQVVFPEMQKRRMELARQRLWRMHVVRAMAMHTGRYGPLVTPDGQINGPVMELLFDEFDHDRSGDIDEAEVQALLLGLAISNGQPDELQRDLRFMMSHFDHNGDGLVDKADFCRILTAWASEKARQLGRTRSQSLTHEVLLAMPQASPGKGLLSPFAKGCIMPGVDVESQLPSEAVTLQDRCVSVGGASLSEASNAPAGAAVPLGLLHSRSAVPSSRGSEEDLRSLGVNSETPLACDMTPGRPPARPQPAASPELNAPINGGRNGDAADAGDDGDDDDESDGQSVVALTARQIVRKAAWQLLLGGVICAFLSEPLVNAVTSFSTASHIPTFYVAFVFVPFASNAQEVVTSLRFAQKRKKRNISLMFSQVYGAVTMNSTLVLGLFLLVVHVKQVPWTFSAEFVVIVLNTVIVAALGMSTTNLRTLWTIPVVVLYPLSLAFVYVLDYVANLDKEHR</sequence>
<keyword evidence="7" id="KW-0406">Ion transport</keyword>
<protein>
    <recommendedName>
        <fullName evidence="11">EF-hand domain-containing protein</fullName>
    </recommendedName>
</protein>
<dbReference type="GO" id="GO:0005509">
    <property type="term" value="F:calcium ion binding"/>
    <property type="evidence" value="ECO:0007669"/>
    <property type="project" value="InterPro"/>
</dbReference>
<dbReference type="PANTHER" id="PTHR31503:SF36">
    <property type="entry name" value="SODIUM_CALCIUM EXCHANGER MEMBRANE REGION DOMAIN-CONTAINING PROTEIN"/>
    <property type="match status" value="1"/>
</dbReference>
<dbReference type="PROSITE" id="PS50222">
    <property type="entry name" value="EF_HAND_2"/>
    <property type="match status" value="2"/>
</dbReference>
<dbReference type="Gene3D" id="1.20.1420.30">
    <property type="entry name" value="NCX, central ion-binding region"/>
    <property type="match status" value="1"/>
</dbReference>
<dbReference type="PANTHER" id="PTHR31503">
    <property type="entry name" value="VACUOLAR CALCIUM ION TRANSPORTER"/>
    <property type="match status" value="1"/>
</dbReference>
<keyword evidence="6 10" id="KW-1133">Transmembrane helix</keyword>
<feature type="compositionally biased region" description="Acidic residues" evidence="9">
    <location>
        <begin position="462"/>
        <end position="474"/>
    </location>
</feature>
<evidence type="ECO:0000256" key="4">
    <source>
        <dbReference type="ARBA" id="ARBA00022692"/>
    </source>
</evidence>
<evidence type="ECO:0000256" key="3">
    <source>
        <dbReference type="ARBA" id="ARBA00022449"/>
    </source>
</evidence>
<accession>A0AAW1P308</accession>
<feature type="transmembrane region" description="Helical" evidence="10">
    <location>
        <begin position="15"/>
        <end position="32"/>
    </location>
</feature>
<feature type="domain" description="EF-hand" evidence="11">
    <location>
        <begin position="239"/>
        <end position="274"/>
    </location>
</feature>
<evidence type="ECO:0000256" key="2">
    <source>
        <dbReference type="ARBA" id="ARBA00022448"/>
    </source>
</evidence>
<proteinExistence type="predicted"/>
<dbReference type="GO" id="GO:0015369">
    <property type="term" value="F:calcium:proton antiporter activity"/>
    <property type="evidence" value="ECO:0007669"/>
    <property type="project" value="TreeGrafter"/>
</dbReference>
<comment type="subcellular location">
    <subcellularLocation>
        <location evidence="1">Endomembrane system</location>
        <topology evidence="1">Multi-pass membrane protein</topology>
    </subcellularLocation>
</comment>
<dbReference type="InterPro" id="IPR011992">
    <property type="entry name" value="EF-hand-dom_pair"/>
</dbReference>
<comment type="caution">
    <text evidence="12">The sequence shown here is derived from an EMBL/GenBank/DDBJ whole genome shotgun (WGS) entry which is preliminary data.</text>
</comment>
<dbReference type="InterPro" id="IPR018247">
    <property type="entry name" value="EF_Hand_1_Ca_BS"/>
</dbReference>
<dbReference type="SMART" id="SM00054">
    <property type="entry name" value="EFh"/>
    <property type="match status" value="2"/>
</dbReference>
<evidence type="ECO:0000259" key="11">
    <source>
        <dbReference type="PROSITE" id="PS50222"/>
    </source>
</evidence>
<evidence type="ECO:0000313" key="13">
    <source>
        <dbReference type="Proteomes" id="UP001489004"/>
    </source>
</evidence>
<reference evidence="12 13" key="1">
    <citation type="journal article" date="2024" name="Nat. Commun.">
        <title>Phylogenomics reveals the evolutionary origins of lichenization in chlorophyte algae.</title>
        <authorList>
            <person name="Puginier C."/>
            <person name="Libourel C."/>
            <person name="Otte J."/>
            <person name="Skaloud P."/>
            <person name="Haon M."/>
            <person name="Grisel S."/>
            <person name="Petersen M."/>
            <person name="Berrin J.G."/>
            <person name="Delaux P.M."/>
            <person name="Dal Grande F."/>
            <person name="Keller J."/>
        </authorList>
    </citation>
    <scope>NUCLEOTIDE SEQUENCE [LARGE SCALE GENOMIC DNA]</scope>
    <source>
        <strain evidence="12 13">SAG 2043</strain>
    </source>
</reference>
<gene>
    <name evidence="12" type="ORF">WJX72_005726</name>
</gene>
<dbReference type="PROSITE" id="PS00018">
    <property type="entry name" value="EF_HAND_1"/>
    <property type="match status" value="2"/>
</dbReference>
<dbReference type="Gene3D" id="1.10.238.10">
    <property type="entry name" value="EF-hand"/>
    <property type="match status" value="1"/>
</dbReference>
<dbReference type="InterPro" id="IPR004837">
    <property type="entry name" value="NaCa_Exmemb"/>
</dbReference>
<dbReference type="EMBL" id="JALJOR010000022">
    <property type="protein sequence ID" value="KAK9803278.1"/>
    <property type="molecule type" value="Genomic_DNA"/>
</dbReference>
<organism evidence="12 13">
    <name type="scientific">[Myrmecia] bisecta</name>
    <dbReference type="NCBI Taxonomy" id="41462"/>
    <lineage>
        <taxon>Eukaryota</taxon>
        <taxon>Viridiplantae</taxon>
        <taxon>Chlorophyta</taxon>
        <taxon>core chlorophytes</taxon>
        <taxon>Trebouxiophyceae</taxon>
        <taxon>Trebouxiales</taxon>
        <taxon>Trebouxiaceae</taxon>
        <taxon>Myrmecia</taxon>
    </lineage>
</organism>
<evidence type="ECO:0000313" key="12">
    <source>
        <dbReference type="EMBL" id="KAK9803278.1"/>
    </source>
</evidence>
<name>A0AAW1P308_9CHLO</name>
<feature type="transmembrane region" description="Helical" evidence="10">
    <location>
        <begin position="150"/>
        <end position="170"/>
    </location>
</feature>
<dbReference type="Pfam" id="PF13499">
    <property type="entry name" value="EF-hand_7"/>
    <property type="match status" value="1"/>
</dbReference>
<feature type="transmembrane region" description="Helical" evidence="10">
    <location>
        <begin position="176"/>
        <end position="198"/>
    </location>
</feature>
<evidence type="ECO:0000256" key="10">
    <source>
        <dbReference type="SAM" id="Phobius"/>
    </source>
</evidence>
<dbReference type="AlphaFoldDB" id="A0AAW1P308"/>